<accession>D3EMX4</accession>
<dbReference type="AlphaFoldDB" id="D3EMX4"/>
<feature type="domain" description="Rieske" evidence="6">
    <location>
        <begin position="10"/>
        <end position="116"/>
    </location>
</feature>
<reference evidence="7 8" key="1">
    <citation type="journal article" date="2010" name="Nature">
        <title>Metabolic streamlining in an open-ocean nitrogen-fixing cyanobacterium.</title>
        <authorList>
            <person name="Tripp H.J."/>
            <person name="Bench S.R."/>
            <person name="Turk K.A."/>
            <person name="Foster R.A."/>
            <person name="Desany B.A."/>
            <person name="Niazi F."/>
            <person name="Affourtit J.P."/>
            <person name="Zehr J.P."/>
        </authorList>
    </citation>
    <scope>NUCLEOTIDE SEQUENCE [LARGE SCALE GENOMIC DNA]</scope>
    <source>
        <strain evidence="8">ALOHA</strain>
    </source>
</reference>
<dbReference type="PROSITE" id="PS51296">
    <property type="entry name" value="RIESKE"/>
    <property type="match status" value="1"/>
</dbReference>
<evidence type="ECO:0000256" key="2">
    <source>
        <dbReference type="ARBA" id="ARBA00022723"/>
    </source>
</evidence>
<dbReference type="GO" id="GO:0051537">
    <property type="term" value="F:2 iron, 2 sulfur cluster binding"/>
    <property type="evidence" value="ECO:0007669"/>
    <property type="project" value="UniProtKB-KW"/>
</dbReference>
<evidence type="ECO:0000256" key="3">
    <source>
        <dbReference type="ARBA" id="ARBA00023002"/>
    </source>
</evidence>
<dbReference type="OrthoDB" id="477744at2"/>
<dbReference type="RefSeq" id="WP_012953489.1">
    <property type="nucleotide sequence ID" value="NC_013771.1"/>
</dbReference>
<keyword evidence="8" id="KW-1185">Reference proteome</keyword>
<dbReference type="CDD" id="cd03469">
    <property type="entry name" value="Rieske_RO_Alpha_N"/>
    <property type="match status" value="1"/>
</dbReference>
<dbReference type="InterPro" id="IPR036922">
    <property type="entry name" value="Rieske_2Fe-2S_sf"/>
</dbReference>
<proteinExistence type="predicted"/>
<keyword evidence="1" id="KW-0001">2Fe-2S</keyword>
<dbReference type="KEGG" id="cyu:UCYN_00680"/>
<evidence type="ECO:0000259" key="6">
    <source>
        <dbReference type="PROSITE" id="PS51296"/>
    </source>
</evidence>
<evidence type="ECO:0000313" key="8">
    <source>
        <dbReference type="Proteomes" id="UP000001405"/>
    </source>
</evidence>
<keyword evidence="2" id="KW-0479">Metal-binding</keyword>
<gene>
    <name evidence="7" type="ordered locus">UCYN_00680</name>
</gene>
<dbReference type="Proteomes" id="UP000001405">
    <property type="component" value="Chromosome"/>
</dbReference>
<sequence>MTTLLRNCWYVAVSSKDLKPKKIIHKKILGEPILIGRKKNGQVFAMRDICPHRGIPLSYGSLDQDDITCRYHGWKFNTNNGKCKEIPSLTKYDNLDVERIQVLTYPCEEVQGNIWIYFINTNKSQSKSTDIPSVPTIPDFGKLSPGITETMQFSCNIDHAIIGLMDPAHGPYIHDAWWWRSGPRKFRVKEKHYEPVSQGFRLVSYNMPVSARPYKILGKDVSIEIIFQLPGVRTEILKGDRYSACLLTCITPIDEYSCEIFQSVYWTIPWAAVFKPLLSLLTRQFLAQDRDAIIQQQEGLMYDPSLMLIDDADTQAKWYFRLKQEYQRSQENNIPFVNPLDPKILRWRS</sequence>
<dbReference type="PATRIC" id="fig|713887.8.peg.61"/>
<organism evidence="8">
    <name type="scientific">Atelocyanobacterium thalassa (isolate ALOHA)</name>
    <dbReference type="NCBI Taxonomy" id="1453429"/>
    <lineage>
        <taxon>Bacteria</taxon>
        <taxon>Bacillati</taxon>
        <taxon>Cyanobacteriota</taxon>
        <taxon>Cyanophyceae</taxon>
        <taxon>Oscillatoriophycideae</taxon>
        <taxon>Chroococcales</taxon>
        <taxon>Aphanothecaceae</taxon>
        <taxon>Candidatus Atelocyanobacterium</taxon>
        <taxon>Candidatus Atelocyanobacterium thalassae</taxon>
    </lineage>
</organism>
<keyword evidence="5" id="KW-0411">Iron-sulfur</keyword>
<keyword evidence="7" id="KW-0223">Dioxygenase</keyword>
<dbReference type="InterPro" id="IPR050584">
    <property type="entry name" value="Cholesterol_7-desaturase"/>
</dbReference>
<name>D3EMX4_ATETH</name>
<dbReference type="PANTHER" id="PTHR21266">
    <property type="entry name" value="IRON-SULFUR DOMAIN CONTAINING PROTEIN"/>
    <property type="match status" value="1"/>
</dbReference>
<dbReference type="Gene3D" id="3.90.380.10">
    <property type="entry name" value="Naphthalene 1,2-dioxygenase Alpha Subunit, Chain A, domain 1"/>
    <property type="match status" value="1"/>
</dbReference>
<dbReference type="SUPFAM" id="SSF55961">
    <property type="entry name" value="Bet v1-like"/>
    <property type="match status" value="1"/>
</dbReference>
<dbReference type="Gene3D" id="2.102.10.10">
    <property type="entry name" value="Rieske [2Fe-2S] iron-sulphur domain"/>
    <property type="match status" value="1"/>
</dbReference>
<dbReference type="GO" id="GO:0016705">
    <property type="term" value="F:oxidoreductase activity, acting on paired donors, with incorporation or reduction of molecular oxygen"/>
    <property type="evidence" value="ECO:0007669"/>
    <property type="project" value="UniProtKB-ARBA"/>
</dbReference>
<dbReference type="GO" id="GO:0004497">
    <property type="term" value="F:monooxygenase activity"/>
    <property type="evidence" value="ECO:0007669"/>
    <property type="project" value="UniProtKB-ARBA"/>
</dbReference>
<dbReference type="EMBL" id="CP001842">
    <property type="protein sequence ID" value="ADB94824.1"/>
    <property type="molecule type" value="Genomic_DNA"/>
</dbReference>
<dbReference type="Pfam" id="PF00355">
    <property type="entry name" value="Rieske"/>
    <property type="match status" value="1"/>
</dbReference>
<dbReference type="SUPFAM" id="SSF50022">
    <property type="entry name" value="ISP domain"/>
    <property type="match status" value="1"/>
</dbReference>
<evidence type="ECO:0000256" key="5">
    <source>
        <dbReference type="ARBA" id="ARBA00023014"/>
    </source>
</evidence>
<keyword evidence="3" id="KW-0560">Oxidoreductase</keyword>
<dbReference type="PANTHER" id="PTHR21266:SF60">
    <property type="entry name" value="3-KETOSTEROID-9-ALPHA-MONOOXYGENASE, OXYGENASE COMPONENT"/>
    <property type="match status" value="1"/>
</dbReference>
<keyword evidence="4" id="KW-0408">Iron</keyword>
<dbReference type="HOGENOM" id="CLU_039484_1_0_3"/>
<dbReference type="GO" id="GO:0046872">
    <property type="term" value="F:metal ion binding"/>
    <property type="evidence" value="ECO:0007669"/>
    <property type="project" value="UniProtKB-KW"/>
</dbReference>
<evidence type="ECO:0000313" key="7">
    <source>
        <dbReference type="EMBL" id="ADB94824.1"/>
    </source>
</evidence>
<evidence type="ECO:0000256" key="1">
    <source>
        <dbReference type="ARBA" id="ARBA00022714"/>
    </source>
</evidence>
<protein>
    <submittedName>
        <fullName evidence="7">Ring-hydroxylating dioxygenase, large terminal subunit</fullName>
    </submittedName>
</protein>
<dbReference type="GO" id="GO:0051213">
    <property type="term" value="F:dioxygenase activity"/>
    <property type="evidence" value="ECO:0007669"/>
    <property type="project" value="UniProtKB-KW"/>
</dbReference>
<dbReference type="InterPro" id="IPR017941">
    <property type="entry name" value="Rieske_2Fe-2S"/>
</dbReference>
<evidence type="ECO:0000256" key="4">
    <source>
        <dbReference type="ARBA" id="ARBA00023004"/>
    </source>
</evidence>